<keyword evidence="2" id="KW-1185">Reference proteome</keyword>
<reference evidence="1 2" key="1">
    <citation type="submission" date="2020-04" db="EMBL/GenBank/DDBJ databases">
        <authorList>
            <person name="Wallbank WR R."/>
            <person name="Pardo Diaz C."/>
            <person name="Kozak K."/>
            <person name="Martin S."/>
            <person name="Jiggins C."/>
            <person name="Moest M."/>
            <person name="Warren A I."/>
            <person name="Byers J.R.P. K."/>
            <person name="Montejo-Kovacevich G."/>
            <person name="Yen C E."/>
        </authorList>
    </citation>
    <scope>NUCLEOTIDE SEQUENCE [LARGE SCALE GENOMIC DNA]</scope>
</reference>
<dbReference type="AlphaFoldDB" id="A0A8S1AJ44"/>
<accession>A0A8S1AJ44</accession>
<protein>
    <submittedName>
        <fullName evidence="1">Uncharacterized protein</fullName>
    </submittedName>
</protein>
<name>A0A8S1AJ44_ARCPL</name>
<gene>
    <name evidence="1" type="ORF">APLA_LOCUS12045</name>
</gene>
<sequence length="73" mass="8140">MTLEEKEGDAMQSLIRKRGALKDRRAQALENVEKPVADRPRVANILIKDRKEKPQASTSTSFQPACLICATTD</sequence>
<organism evidence="1 2">
    <name type="scientific">Arctia plantaginis</name>
    <name type="common">Wood tiger moth</name>
    <name type="synonym">Phalaena plantaginis</name>
    <dbReference type="NCBI Taxonomy" id="874455"/>
    <lineage>
        <taxon>Eukaryota</taxon>
        <taxon>Metazoa</taxon>
        <taxon>Ecdysozoa</taxon>
        <taxon>Arthropoda</taxon>
        <taxon>Hexapoda</taxon>
        <taxon>Insecta</taxon>
        <taxon>Pterygota</taxon>
        <taxon>Neoptera</taxon>
        <taxon>Endopterygota</taxon>
        <taxon>Lepidoptera</taxon>
        <taxon>Glossata</taxon>
        <taxon>Ditrysia</taxon>
        <taxon>Noctuoidea</taxon>
        <taxon>Erebidae</taxon>
        <taxon>Arctiinae</taxon>
        <taxon>Arctia</taxon>
    </lineage>
</organism>
<evidence type="ECO:0000313" key="1">
    <source>
        <dbReference type="EMBL" id="CAB3249309.1"/>
    </source>
</evidence>
<proteinExistence type="predicted"/>
<dbReference type="EMBL" id="CADEBC010000538">
    <property type="protein sequence ID" value="CAB3249309.1"/>
    <property type="molecule type" value="Genomic_DNA"/>
</dbReference>
<comment type="caution">
    <text evidence="1">The sequence shown here is derived from an EMBL/GenBank/DDBJ whole genome shotgun (WGS) entry which is preliminary data.</text>
</comment>
<evidence type="ECO:0000313" key="2">
    <source>
        <dbReference type="Proteomes" id="UP000494106"/>
    </source>
</evidence>
<dbReference type="Proteomes" id="UP000494106">
    <property type="component" value="Unassembled WGS sequence"/>
</dbReference>